<dbReference type="CDD" id="cd05300">
    <property type="entry name" value="2-Hacid_dh_1"/>
    <property type="match status" value="1"/>
</dbReference>
<keyword evidence="1" id="KW-0560">Oxidoreductase</keyword>
<evidence type="ECO:0000256" key="2">
    <source>
        <dbReference type="ARBA" id="ARBA00023027"/>
    </source>
</evidence>
<evidence type="ECO:0000313" key="5">
    <source>
        <dbReference type="Proteomes" id="UP001642483"/>
    </source>
</evidence>
<evidence type="ECO:0000259" key="3">
    <source>
        <dbReference type="Pfam" id="PF02826"/>
    </source>
</evidence>
<dbReference type="PANTHER" id="PTHR43333:SF1">
    <property type="entry name" value="D-ISOMER SPECIFIC 2-HYDROXYACID DEHYDROGENASE NAD-BINDING DOMAIN-CONTAINING PROTEIN"/>
    <property type="match status" value="1"/>
</dbReference>
<dbReference type="SUPFAM" id="SSF51735">
    <property type="entry name" value="NAD(P)-binding Rossmann-fold domains"/>
    <property type="match status" value="1"/>
</dbReference>
<dbReference type="Proteomes" id="UP001642483">
    <property type="component" value="Unassembled WGS sequence"/>
</dbReference>
<reference evidence="4 5" key="1">
    <citation type="submission" date="2024-02" db="EMBL/GenBank/DDBJ databases">
        <authorList>
            <person name="Daric V."/>
            <person name="Darras S."/>
        </authorList>
    </citation>
    <scope>NUCLEOTIDE SEQUENCE [LARGE SCALE GENOMIC DNA]</scope>
</reference>
<protein>
    <recommendedName>
        <fullName evidence="3">D-isomer specific 2-hydroxyacid dehydrogenase NAD-binding domain-containing protein</fullName>
    </recommendedName>
</protein>
<dbReference type="Gene3D" id="3.40.50.720">
    <property type="entry name" value="NAD(P)-binding Rossmann-like Domain"/>
    <property type="match status" value="2"/>
</dbReference>
<dbReference type="PANTHER" id="PTHR43333">
    <property type="entry name" value="2-HACID_DH_C DOMAIN-CONTAINING PROTEIN"/>
    <property type="match status" value="1"/>
</dbReference>
<dbReference type="InterPro" id="IPR006140">
    <property type="entry name" value="D-isomer_DH_NAD-bd"/>
</dbReference>
<comment type="caution">
    <text evidence="4">The sequence shown here is derived from an EMBL/GenBank/DDBJ whole genome shotgun (WGS) entry which is preliminary data.</text>
</comment>
<keyword evidence="2" id="KW-0520">NAD</keyword>
<keyword evidence="5" id="KW-1185">Reference proteome</keyword>
<dbReference type="EMBL" id="CAWYQH010000152">
    <property type="protein sequence ID" value="CAK8695556.1"/>
    <property type="molecule type" value="Genomic_DNA"/>
</dbReference>
<evidence type="ECO:0000313" key="4">
    <source>
        <dbReference type="EMBL" id="CAK8695556.1"/>
    </source>
</evidence>
<sequence length="344" mass="38870">MAKNKVTLGVLLQTPDFFQFVRNAVSEGALGRHVSFKYIDNTLLGSKLTDELEGVEVLLTDPKLCASVLTKLPKSVKWVQTTWAGLDYMFSKLNQHDFANFEPHFVLTRLGGVFGPVIADYVLGAVISLERDWKKQFMAQSEKKWLTINEARNVFQFRSLEQLTVGIIGIGDIGITVAEKLKAAGMRVHGLKRSELKKKEERYKAVDELFISNQLEEFLSRCDYICNTLPHTRDTVNLLSNDVLHVCKAKKPGLINVGRGTIIDEQCLVKALNNGWISSAFLDVFTNEPLTPDSPLWEMVNVTITPHSSGPTQPNFVKEGFLKNLQLYIENQPLQYVFDWEKGY</sequence>
<gene>
    <name evidence="4" type="ORF">CVLEPA_LOCUS28818</name>
</gene>
<feature type="domain" description="D-isomer specific 2-hydroxyacid dehydrogenase NAD-binding" evidence="3">
    <location>
        <begin position="124"/>
        <end position="308"/>
    </location>
</feature>
<dbReference type="InterPro" id="IPR036291">
    <property type="entry name" value="NAD(P)-bd_dom_sf"/>
</dbReference>
<evidence type="ECO:0000256" key="1">
    <source>
        <dbReference type="ARBA" id="ARBA00023002"/>
    </source>
</evidence>
<organism evidence="4 5">
    <name type="scientific">Clavelina lepadiformis</name>
    <name type="common">Light-bulb sea squirt</name>
    <name type="synonym">Ascidia lepadiformis</name>
    <dbReference type="NCBI Taxonomy" id="159417"/>
    <lineage>
        <taxon>Eukaryota</taxon>
        <taxon>Metazoa</taxon>
        <taxon>Chordata</taxon>
        <taxon>Tunicata</taxon>
        <taxon>Ascidiacea</taxon>
        <taxon>Aplousobranchia</taxon>
        <taxon>Clavelinidae</taxon>
        <taxon>Clavelina</taxon>
    </lineage>
</organism>
<accession>A0ABP0GUZ8</accession>
<dbReference type="Pfam" id="PF02826">
    <property type="entry name" value="2-Hacid_dh_C"/>
    <property type="match status" value="1"/>
</dbReference>
<name>A0ABP0GUZ8_CLALP</name>
<proteinExistence type="predicted"/>